<feature type="transmembrane region" description="Helical" evidence="22">
    <location>
        <begin position="170"/>
        <end position="187"/>
    </location>
</feature>
<sequence length="392" mass="43186">MGLKKHLRNIDYPLFTIIILLSLFGLVMVYSASFVEAGLDPNINDPAHYFKRQRMWLMLGLIVFLFMSIFSYRSLRGLTKVLLYTTIVLLLLVAFTGLGVEVNGATRWINLQLFLFQPSELAKIGMVLYFAHVLTKKEDRLHSFKDGLLPPLIILIIVFLLIVAQPDLGTATSIIAACGIILLFAGARFIHLFSLATVAIGSVALLIFGANYRKSRVTSFLEPFQDPSGESYQLVHSLIAIASGEFSGVGLANSVQKAGFLPEAHTDFILSIIAEELGFIGVLIVVIAFMVFMYKGILIAKRAPDQFGRLLALGITFQIIIQAIINMGAITGLMPITGITLPLISYGGSSLLITFFSLGILMNIAIKGNIKRGYQVEDIEETYTDNRIRSVK</sequence>
<evidence type="ECO:0000256" key="6">
    <source>
        <dbReference type="ARBA" id="ARBA00022679"/>
    </source>
</evidence>
<feature type="transmembrane region" description="Helical" evidence="22">
    <location>
        <begin position="343"/>
        <end position="366"/>
    </location>
</feature>
<feature type="transmembrane region" description="Helical" evidence="22">
    <location>
        <begin position="12"/>
        <end position="35"/>
    </location>
</feature>
<evidence type="ECO:0000256" key="18">
    <source>
        <dbReference type="ARBA" id="ARBA00041418"/>
    </source>
</evidence>
<feature type="transmembrane region" description="Helical" evidence="22">
    <location>
        <begin position="310"/>
        <end position="331"/>
    </location>
</feature>
<evidence type="ECO:0000256" key="21">
    <source>
        <dbReference type="ARBA" id="ARBA00049966"/>
    </source>
</evidence>
<gene>
    <name evidence="23" type="ORF">EDC24_2804</name>
</gene>
<evidence type="ECO:0000256" key="20">
    <source>
        <dbReference type="ARBA" id="ARBA00049902"/>
    </source>
</evidence>
<dbReference type="EC" id="2.4.99.28" evidence="19"/>
<evidence type="ECO:0000256" key="19">
    <source>
        <dbReference type="ARBA" id="ARBA00044770"/>
    </source>
</evidence>
<keyword evidence="12" id="KW-0131">Cell cycle</keyword>
<dbReference type="GO" id="GO:0008360">
    <property type="term" value="P:regulation of cell shape"/>
    <property type="evidence" value="ECO:0007669"/>
    <property type="project" value="UniProtKB-KW"/>
</dbReference>
<dbReference type="Pfam" id="PF01098">
    <property type="entry name" value="FTSW_RODA_SPOVE"/>
    <property type="match status" value="1"/>
</dbReference>
<keyword evidence="11 22" id="KW-0472">Membrane</keyword>
<dbReference type="GO" id="GO:0009252">
    <property type="term" value="P:peptidoglycan biosynthetic process"/>
    <property type="evidence" value="ECO:0007669"/>
    <property type="project" value="UniProtKB-KW"/>
</dbReference>
<dbReference type="EMBL" id="RKRF01000013">
    <property type="protein sequence ID" value="RPF50369.1"/>
    <property type="molecule type" value="Genomic_DNA"/>
</dbReference>
<dbReference type="InterPro" id="IPR018365">
    <property type="entry name" value="Cell_cycle_FtsW-rel_CS"/>
</dbReference>
<comment type="caution">
    <text evidence="23">The sequence shown here is derived from an EMBL/GenBank/DDBJ whole genome shotgun (WGS) entry which is preliminary data.</text>
</comment>
<protein>
    <recommendedName>
        <fullName evidence="17">Probable peptidoglycan glycosyltransferase FtsW</fullName>
        <ecNumber evidence="19">2.4.99.28</ecNumber>
    </recommendedName>
    <alternativeName>
        <fullName evidence="18">Cell division protein FtsW</fullName>
    </alternativeName>
    <alternativeName>
        <fullName evidence="15">Cell wall polymerase</fullName>
    </alternativeName>
    <alternativeName>
        <fullName evidence="14">Peptidoglycan polymerase</fullName>
    </alternativeName>
</protein>
<dbReference type="PANTHER" id="PTHR30474:SF2">
    <property type="entry name" value="PEPTIDOGLYCAN GLYCOSYLTRANSFERASE FTSW-RELATED"/>
    <property type="match status" value="1"/>
</dbReference>
<feature type="transmembrane region" description="Helical" evidence="22">
    <location>
        <begin position="81"/>
        <end position="100"/>
    </location>
</feature>
<evidence type="ECO:0000256" key="5">
    <source>
        <dbReference type="ARBA" id="ARBA00022676"/>
    </source>
</evidence>
<keyword evidence="9" id="KW-0573">Peptidoglycan synthesis</keyword>
<evidence type="ECO:0000256" key="22">
    <source>
        <dbReference type="SAM" id="Phobius"/>
    </source>
</evidence>
<evidence type="ECO:0000256" key="13">
    <source>
        <dbReference type="ARBA" id="ARBA00023316"/>
    </source>
</evidence>
<keyword evidence="8" id="KW-0133">Cell shape</keyword>
<keyword evidence="7 22" id="KW-0812">Transmembrane</keyword>
<evidence type="ECO:0000256" key="4">
    <source>
        <dbReference type="ARBA" id="ARBA00022618"/>
    </source>
</evidence>
<feature type="transmembrane region" description="Helical" evidence="22">
    <location>
        <begin position="192"/>
        <end position="212"/>
    </location>
</feature>
<keyword evidence="5" id="KW-0328">Glycosyltransferase</keyword>
<keyword evidence="3" id="KW-1003">Cell membrane</keyword>
<dbReference type="GO" id="GO:0071555">
    <property type="term" value="P:cell wall organization"/>
    <property type="evidence" value="ECO:0007669"/>
    <property type="project" value="UniProtKB-KW"/>
</dbReference>
<evidence type="ECO:0000256" key="11">
    <source>
        <dbReference type="ARBA" id="ARBA00023136"/>
    </source>
</evidence>
<keyword evidence="6" id="KW-0808">Transferase</keyword>
<feature type="transmembrane region" description="Helical" evidence="22">
    <location>
        <begin position="112"/>
        <end position="135"/>
    </location>
</feature>
<evidence type="ECO:0000256" key="8">
    <source>
        <dbReference type="ARBA" id="ARBA00022960"/>
    </source>
</evidence>
<evidence type="ECO:0000256" key="12">
    <source>
        <dbReference type="ARBA" id="ARBA00023306"/>
    </source>
</evidence>
<dbReference type="GO" id="GO:0005886">
    <property type="term" value="C:plasma membrane"/>
    <property type="evidence" value="ECO:0007669"/>
    <property type="project" value="UniProtKB-SubCell"/>
</dbReference>
<comment type="catalytic activity">
    <reaction evidence="20">
        <text>[GlcNAc-(1-&gt;4)-Mur2Ac(oyl-L-Ala-gamma-D-Glu-L-Lys-D-Ala-D-Ala)](n)-di-trans,octa-cis-undecaprenyl diphosphate + beta-D-GlcNAc-(1-&gt;4)-Mur2Ac(oyl-L-Ala-gamma-D-Glu-L-Lys-D-Ala-D-Ala)-di-trans,octa-cis-undecaprenyl diphosphate = [GlcNAc-(1-&gt;4)-Mur2Ac(oyl-L-Ala-gamma-D-Glu-L-Lys-D-Ala-D-Ala)](n+1)-di-trans,octa-cis-undecaprenyl diphosphate + di-trans,octa-cis-undecaprenyl diphosphate + H(+)</text>
        <dbReference type="Rhea" id="RHEA:23708"/>
        <dbReference type="Rhea" id="RHEA-COMP:9602"/>
        <dbReference type="Rhea" id="RHEA-COMP:9603"/>
        <dbReference type="ChEBI" id="CHEBI:15378"/>
        <dbReference type="ChEBI" id="CHEBI:58405"/>
        <dbReference type="ChEBI" id="CHEBI:60033"/>
        <dbReference type="ChEBI" id="CHEBI:78435"/>
        <dbReference type="EC" id="2.4.99.28"/>
    </reaction>
</comment>
<dbReference type="AlphaFoldDB" id="A0A3N5AZK5"/>
<dbReference type="GO" id="GO:0008955">
    <property type="term" value="F:peptidoglycan glycosyltransferase activity"/>
    <property type="evidence" value="ECO:0007669"/>
    <property type="project" value="UniProtKB-EC"/>
</dbReference>
<evidence type="ECO:0000256" key="9">
    <source>
        <dbReference type="ARBA" id="ARBA00022984"/>
    </source>
</evidence>
<evidence type="ECO:0000256" key="7">
    <source>
        <dbReference type="ARBA" id="ARBA00022692"/>
    </source>
</evidence>
<keyword evidence="10 22" id="KW-1133">Transmembrane helix</keyword>
<accession>A0A3N5AZK5</accession>
<dbReference type="PROSITE" id="PS00428">
    <property type="entry name" value="FTSW_RODA_SPOVE"/>
    <property type="match status" value="1"/>
</dbReference>
<proteinExistence type="inferred from homology"/>
<evidence type="ECO:0000313" key="24">
    <source>
        <dbReference type="Proteomes" id="UP000276443"/>
    </source>
</evidence>
<evidence type="ECO:0000256" key="14">
    <source>
        <dbReference type="ARBA" id="ARBA00032370"/>
    </source>
</evidence>
<dbReference type="InterPro" id="IPR001182">
    <property type="entry name" value="FtsW/RodA"/>
</dbReference>
<evidence type="ECO:0000256" key="10">
    <source>
        <dbReference type="ARBA" id="ARBA00022989"/>
    </source>
</evidence>
<evidence type="ECO:0000313" key="23">
    <source>
        <dbReference type="EMBL" id="RPF50369.1"/>
    </source>
</evidence>
<comment type="pathway">
    <text evidence="2">Cell wall biogenesis; peptidoglycan biosynthesis.</text>
</comment>
<keyword evidence="13" id="KW-0961">Cell wall biogenesis/degradation</keyword>
<feature type="transmembrane region" description="Helical" evidence="22">
    <location>
        <begin position="147"/>
        <end position="164"/>
    </location>
</feature>
<evidence type="ECO:0000256" key="2">
    <source>
        <dbReference type="ARBA" id="ARBA00004752"/>
    </source>
</evidence>
<name>A0A3N5AZK5_9BACI</name>
<dbReference type="GO" id="GO:0015648">
    <property type="term" value="F:lipid-linked peptidoglycan transporter activity"/>
    <property type="evidence" value="ECO:0007669"/>
    <property type="project" value="TreeGrafter"/>
</dbReference>
<evidence type="ECO:0000256" key="17">
    <source>
        <dbReference type="ARBA" id="ARBA00041185"/>
    </source>
</evidence>
<dbReference type="GO" id="GO:0032153">
    <property type="term" value="C:cell division site"/>
    <property type="evidence" value="ECO:0007669"/>
    <property type="project" value="TreeGrafter"/>
</dbReference>
<comment type="subcellular location">
    <subcellularLocation>
        <location evidence="1">Cell membrane</location>
        <topology evidence="1">Multi-pass membrane protein</topology>
    </subcellularLocation>
</comment>
<dbReference type="Proteomes" id="UP000276443">
    <property type="component" value="Unassembled WGS sequence"/>
</dbReference>
<comment type="function">
    <text evidence="21">Peptidoglycan polymerase that is essential for cell division.</text>
</comment>
<evidence type="ECO:0000256" key="15">
    <source>
        <dbReference type="ARBA" id="ARBA00033270"/>
    </source>
</evidence>
<evidence type="ECO:0000256" key="1">
    <source>
        <dbReference type="ARBA" id="ARBA00004651"/>
    </source>
</evidence>
<keyword evidence="4 23" id="KW-0132">Cell division</keyword>
<reference evidence="23 24" key="1">
    <citation type="submission" date="2018-11" db="EMBL/GenBank/DDBJ databases">
        <title>Genomic Encyclopedia of Type Strains, Phase IV (KMG-IV): sequencing the most valuable type-strain genomes for metagenomic binning, comparative biology and taxonomic classification.</title>
        <authorList>
            <person name="Goeker M."/>
        </authorList>
    </citation>
    <scope>NUCLEOTIDE SEQUENCE [LARGE SCALE GENOMIC DNA]</scope>
    <source>
        <strain evidence="23 24">DSM 18090</strain>
    </source>
</reference>
<keyword evidence="24" id="KW-1185">Reference proteome</keyword>
<dbReference type="InterPro" id="IPR013437">
    <property type="entry name" value="FtsW"/>
</dbReference>
<organism evidence="23 24">
    <name type="scientific">Aquisalibacillus elongatus</name>
    <dbReference type="NCBI Taxonomy" id="485577"/>
    <lineage>
        <taxon>Bacteria</taxon>
        <taxon>Bacillati</taxon>
        <taxon>Bacillota</taxon>
        <taxon>Bacilli</taxon>
        <taxon>Bacillales</taxon>
        <taxon>Bacillaceae</taxon>
        <taxon>Aquisalibacillus</taxon>
    </lineage>
</organism>
<dbReference type="PANTHER" id="PTHR30474">
    <property type="entry name" value="CELL CYCLE PROTEIN"/>
    <property type="match status" value="1"/>
</dbReference>
<evidence type="ECO:0000256" key="16">
    <source>
        <dbReference type="ARBA" id="ARBA00038053"/>
    </source>
</evidence>
<dbReference type="NCBIfam" id="TIGR02614">
    <property type="entry name" value="ftsW"/>
    <property type="match status" value="1"/>
</dbReference>
<feature type="transmembrane region" description="Helical" evidence="22">
    <location>
        <begin position="55"/>
        <end position="72"/>
    </location>
</feature>
<comment type="similarity">
    <text evidence="16">Belongs to the SEDS family. FtsW subfamily.</text>
</comment>
<dbReference type="GO" id="GO:0051301">
    <property type="term" value="P:cell division"/>
    <property type="evidence" value="ECO:0007669"/>
    <property type="project" value="UniProtKB-KW"/>
</dbReference>
<evidence type="ECO:0000256" key="3">
    <source>
        <dbReference type="ARBA" id="ARBA00022475"/>
    </source>
</evidence>
<feature type="transmembrane region" description="Helical" evidence="22">
    <location>
        <begin position="277"/>
        <end position="298"/>
    </location>
</feature>